<sequence length="101" mass="10765">MTKTETRPFDAAEFLDTDEAVAAYLQDALESGSAEVFQTALQTAARARGMTEVAKASGLGRESLYKALRPDAHPRFDTVQRVLAALGVKLTAEPAPVARSA</sequence>
<dbReference type="Proteomes" id="UP000675747">
    <property type="component" value="Unassembled WGS sequence"/>
</dbReference>
<dbReference type="Gene3D" id="1.10.260.40">
    <property type="entry name" value="lambda repressor-like DNA-binding domains"/>
    <property type="match status" value="1"/>
</dbReference>
<proteinExistence type="predicted"/>
<accession>A0A8J7VSJ3</accession>
<dbReference type="SUPFAM" id="SSF47413">
    <property type="entry name" value="lambda repressor-like DNA-binding domains"/>
    <property type="match status" value="1"/>
</dbReference>
<dbReference type="GO" id="GO:0003677">
    <property type="term" value="F:DNA binding"/>
    <property type="evidence" value="ECO:0007669"/>
    <property type="project" value="InterPro"/>
</dbReference>
<dbReference type="EMBL" id="JAGQFT020000003">
    <property type="protein sequence ID" value="MBS7456766.1"/>
    <property type="molecule type" value="Genomic_DNA"/>
</dbReference>
<comment type="caution">
    <text evidence="1">The sequence shown here is derived from an EMBL/GenBank/DDBJ whole genome shotgun (WGS) entry which is preliminary data.</text>
</comment>
<dbReference type="PANTHER" id="PTHR40275:SF1">
    <property type="entry name" value="SSL7038 PROTEIN"/>
    <property type="match status" value="1"/>
</dbReference>
<dbReference type="RefSeq" id="WP_211926292.1">
    <property type="nucleotide sequence ID" value="NZ_JAGQFT020000003.1"/>
</dbReference>
<organism evidence="1">
    <name type="scientific">Coralloluteibacterium stylophorae</name>
    <dbReference type="NCBI Taxonomy" id="1776034"/>
    <lineage>
        <taxon>Bacteria</taxon>
        <taxon>Pseudomonadati</taxon>
        <taxon>Pseudomonadota</taxon>
        <taxon>Gammaproteobacteria</taxon>
        <taxon>Lysobacterales</taxon>
        <taxon>Lysobacteraceae</taxon>
        <taxon>Coralloluteibacterium</taxon>
    </lineage>
</organism>
<reference evidence="2 3" key="1">
    <citation type="journal article" date="2021" name="Microbiol. Resour. Announc.">
        <title>Draft Genome Sequence of Coralloluteibacterium stylophorae LMG 29479T.</title>
        <authorList>
            <person name="Karlyshev A.V."/>
            <person name="Kudryashova E.B."/>
            <person name="Ariskina E.V."/>
            <person name="Conroy A.P."/>
            <person name="Abidueva E.Y."/>
        </authorList>
    </citation>
    <scope>NUCLEOTIDE SEQUENCE [LARGE SCALE GENOMIC DNA]</scope>
    <source>
        <strain evidence="2 3">LMG 29479</strain>
    </source>
</reference>
<protein>
    <submittedName>
        <fullName evidence="1 2">Addiction module antidote protein</fullName>
    </submittedName>
</protein>
<reference evidence="1" key="2">
    <citation type="submission" date="2021-04" db="EMBL/GenBank/DDBJ databases">
        <authorList>
            <person name="Karlyshev A.V."/>
        </authorList>
    </citation>
    <scope>NUCLEOTIDE SEQUENCE</scope>
    <source>
        <strain evidence="1">LMG 29479</strain>
    </source>
</reference>
<dbReference type="NCBIfam" id="TIGR02684">
    <property type="entry name" value="dnstrm_HI1420"/>
    <property type="match status" value="1"/>
</dbReference>
<dbReference type="InterPro" id="IPR010982">
    <property type="entry name" value="Lambda_DNA-bd_dom_sf"/>
</dbReference>
<evidence type="ECO:0000313" key="3">
    <source>
        <dbReference type="Proteomes" id="UP000675747"/>
    </source>
</evidence>
<dbReference type="InterPro" id="IPR001387">
    <property type="entry name" value="Cro/C1-type_HTH"/>
</dbReference>
<dbReference type="Pfam" id="PF21716">
    <property type="entry name" value="dnstrm_HI1420"/>
    <property type="match status" value="1"/>
</dbReference>
<dbReference type="InterPro" id="IPR014057">
    <property type="entry name" value="HI1420"/>
</dbReference>
<gene>
    <name evidence="2" type="ORF">KB893_006420</name>
    <name evidence="1" type="ORF">KB893_07450</name>
</gene>
<evidence type="ECO:0000313" key="2">
    <source>
        <dbReference type="EMBL" id="MBS7456766.1"/>
    </source>
</evidence>
<dbReference type="CDD" id="cd00093">
    <property type="entry name" value="HTH_XRE"/>
    <property type="match status" value="1"/>
</dbReference>
<dbReference type="EMBL" id="JAGQFT010000046">
    <property type="protein sequence ID" value="MBR0562347.1"/>
    <property type="molecule type" value="Genomic_DNA"/>
</dbReference>
<evidence type="ECO:0000313" key="1">
    <source>
        <dbReference type="EMBL" id="MBR0562347.1"/>
    </source>
</evidence>
<keyword evidence="3" id="KW-1185">Reference proteome</keyword>
<dbReference type="AlphaFoldDB" id="A0A8J7VSJ3"/>
<dbReference type="PANTHER" id="PTHR40275">
    <property type="entry name" value="SSL7038 PROTEIN"/>
    <property type="match status" value="1"/>
</dbReference>
<name>A0A8J7VSJ3_9GAMM</name>